<name>A0A812ASM2_ACAPH</name>
<comment type="caution">
    <text evidence="1">The sequence shown here is derived from an EMBL/GenBank/DDBJ whole genome shotgun (WGS) entry which is preliminary data.</text>
</comment>
<evidence type="ECO:0000313" key="1">
    <source>
        <dbReference type="EMBL" id="CAE1155047.1"/>
    </source>
</evidence>
<proteinExistence type="predicted"/>
<dbReference type="EMBL" id="CAHIKZ030000138">
    <property type="protein sequence ID" value="CAE1155047.1"/>
    <property type="molecule type" value="Genomic_DNA"/>
</dbReference>
<accession>A0A812ASM2</accession>
<protein>
    <submittedName>
        <fullName evidence="1">Uncharacterized protein</fullName>
    </submittedName>
</protein>
<evidence type="ECO:0000313" key="2">
    <source>
        <dbReference type="Proteomes" id="UP000597762"/>
    </source>
</evidence>
<dbReference type="Proteomes" id="UP000597762">
    <property type="component" value="Unassembled WGS sequence"/>
</dbReference>
<keyword evidence="2" id="KW-1185">Reference proteome</keyword>
<dbReference type="AlphaFoldDB" id="A0A812ASM2"/>
<gene>
    <name evidence="1" type="ORF">SPHA_4370</name>
</gene>
<reference evidence="1" key="1">
    <citation type="submission" date="2021-01" db="EMBL/GenBank/DDBJ databases">
        <authorList>
            <person name="Li R."/>
            <person name="Bekaert M."/>
        </authorList>
    </citation>
    <scope>NUCLEOTIDE SEQUENCE</scope>
    <source>
        <strain evidence="1">Farmed</strain>
    </source>
</reference>
<organism evidence="1 2">
    <name type="scientific">Acanthosepion pharaonis</name>
    <name type="common">Pharaoh cuttlefish</name>
    <name type="synonym">Sepia pharaonis</name>
    <dbReference type="NCBI Taxonomy" id="158019"/>
    <lineage>
        <taxon>Eukaryota</taxon>
        <taxon>Metazoa</taxon>
        <taxon>Spiralia</taxon>
        <taxon>Lophotrochozoa</taxon>
        <taxon>Mollusca</taxon>
        <taxon>Cephalopoda</taxon>
        <taxon>Coleoidea</taxon>
        <taxon>Decapodiformes</taxon>
        <taxon>Sepiida</taxon>
        <taxon>Sepiina</taxon>
        <taxon>Sepiidae</taxon>
        <taxon>Acanthosepion</taxon>
    </lineage>
</organism>
<sequence>METDKFYITRCSLSFKMSFFFLFSSKPTFTKLTPMTEEYLQRDQYNEDYATMFYARSSTDRTSQKNHIDPNEPAELPVLPAKEEHPLVQRYAHITFLDANGGQDDESTDSMPMESARRDLADEQRSIISGDMPGIKSAKAALTVHRRAESSCSPLILSICYFHFIPQRLACLLLFLSVTQ</sequence>